<protein>
    <recommendedName>
        <fullName evidence="1">HNH nuclease domain-containing protein</fullName>
    </recommendedName>
</protein>
<evidence type="ECO:0000259" key="1">
    <source>
        <dbReference type="SMART" id="SM00507"/>
    </source>
</evidence>
<accession>A0A0F9RX22</accession>
<gene>
    <name evidence="2" type="ORF">LCGC14_0526650</name>
</gene>
<reference evidence="2" key="1">
    <citation type="journal article" date="2015" name="Nature">
        <title>Complex archaea that bridge the gap between prokaryotes and eukaryotes.</title>
        <authorList>
            <person name="Spang A."/>
            <person name="Saw J.H."/>
            <person name="Jorgensen S.L."/>
            <person name="Zaremba-Niedzwiedzka K."/>
            <person name="Martijn J."/>
            <person name="Lind A.E."/>
            <person name="van Eijk R."/>
            <person name="Schleper C."/>
            <person name="Guy L."/>
            <person name="Ettema T.J."/>
        </authorList>
    </citation>
    <scope>NUCLEOTIDE SEQUENCE</scope>
</reference>
<dbReference type="EMBL" id="LAZR01000676">
    <property type="protein sequence ID" value="KKN60975.1"/>
    <property type="molecule type" value="Genomic_DNA"/>
</dbReference>
<proteinExistence type="predicted"/>
<organism evidence="2">
    <name type="scientific">marine sediment metagenome</name>
    <dbReference type="NCBI Taxonomy" id="412755"/>
    <lineage>
        <taxon>unclassified sequences</taxon>
        <taxon>metagenomes</taxon>
        <taxon>ecological metagenomes</taxon>
    </lineage>
</organism>
<dbReference type="SMART" id="SM00507">
    <property type="entry name" value="HNHc"/>
    <property type="match status" value="1"/>
</dbReference>
<comment type="caution">
    <text evidence="2">The sequence shown here is derived from an EMBL/GenBank/DDBJ whole genome shotgun (WGS) entry which is preliminary data.</text>
</comment>
<dbReference type="Gene3D" id="1.10.30.50">
    <property type="match status" value="1"/>
</dbReference>
<feature type="domain" description="HNH nuclease" evidence="1">
    <location>
        <begin position="53"/>
        <end position="109"/>
    </location>
</feature>
<dbReference type="InterPro" id="IPR003615">
    <property type="entry name" value="HNH_nuc"/>
</dbReference>
<dbReference type="CDD" id="cd00085">
    <property type="entry name" value="HNHc"/>
    <property type="match status" value="1"/>
</dbReference>
<evidence type="ECO:0000313" key="2">
    <source>
        <dbReference type="EMBL" id="KKN60975.1"/>
    </source>
</evidence>
<name>A0A0F9RX22_9ZZZZ</name>
<dbReference type="AlphaFoldDB" id="A0A0F9RX22"/>
<sequence length="247" mass="28374">MIKLEREVGPQGMIDNKSQWKSDLQSAIVKYGSYKEIPEKEKQKLISFYNNEAVRNGLVKSSFGKCAFCECIPSEGGNIEIEHFRPKSKYPELTFEWNNFLPSCRKCNGSKDSHDTGVEPIINPYDIDPKNAFYFNDIEIKACDSNMKQLAEKTIEVCGLNTVRLWKPRAEILISLRIFSRSIEDATEELANADTDRKRANKVKKLREAIDTIEMLTYASEKYSSFCCDFLERSDAYFKAKQLVENA</sequence>